<keyword evidence="2" id="KW-0479">Metal-binding</keyword>
<dbReference type="GO" id="GO:0008270">
    <property type="term" value="F:zinc ion binding"/>
    <property type="evidence" value="ECO:0007669"/>
    <property type="project" value="UniProtKB-KW"/>
</dbReference>
<evidence type="ECO:0000313" key="10">
    <source>
        <dbReference type="Ensembl" id="ENSSAUP00010022531.1"/>
    </source>
</evidence>
<reference evidence="10" key="3">
    <citation type="submission" date="2025-09" db="UniProtKB">
        <authorList>
            <consortium name="Ensembl"/>
        </authorList>
    </citation>
    <scope>IDENTIFICATION</scope>
</reference>
<dbReference type="PROSITE" id="PS00028">
    <property type="entry name" value="ZINC_FINGER_C2H2_1"/>
    <property type="match status" value="3"/>
</dbReference>
<dbReference type="Proteomes" id="UP000472265">
    <property type="component" value="Chromosome 17"/>
</dbReference>
<dbReference type="FunFam" id="3.30.160.60:FF:000926">
    <property type="entry name" value="Kruppel like factor 13"/>
    <property type="match status" value="1"/>
</dbReference>
<comment type="subcellular location">
    <subcellularLocation>
        <location evidence="1">Nucleus</location>
    </subcellularLocation>
</comment>
<keyword evidence="6" id="KW-0539">Nucleus</keyword>
<dbReference type="InterPro" id="IPR036236">
    <property type="entry name" value="Znf_C2H2_sf"/>
</dbReference>
<feature type="domain" description="C2H2-type" evidence="9">
    <location>
        <begin position="266"/>
        <end position="295"/>
    </location>
</feature>
<dbReference type="GO" id="GO:0000978">
    <property type="term" value="F:RNA polymerase II cis-regulatory region sequence-specific DNA binding"/>
    <property type="evidence" value="ECO:0007669"/>
    <property type="project" value="TreeGrafter"/>
</dbReference>
<evidence type="ECO:0000256" key="2">
    <source>
        <dbReference type="ARBA" id="ARBA00022723"/>
    </source>
</evidence>
<evidence type="ECO:0000256" key="4">
    <source>
        <dbReference type="ARBA" id="ARBA00022771"/>
    </source>
</evidence>
<feature type="region of interest" description="Disordered" evidence="8">
    <location>
        <begin position="134"/>
        <end position="153"/>
    </location>
</feature>
<evidence type="ECO:0000256" key="7">
    <source>
        <dbReference type="PROSITE-ProRule" id="PRU00042"/>
    </source>
</evidence>
<dbReference type="GO" id="GO:0000981">
    <property type="term" value="F:DNA-binding transcription factor activity, RNA polymerase II-specific"/>
    <property type="evidence" value="ECO:0007669"/>
    <property type="project" value="TreeGrafter"/>
</dbReference>
<evidence type="ECO:0000256" key="8">
    <source>
        <dbReference type="SAM" id="MobiDB-lite"/>
    </source>
</evidence>
<dbReference type="GeneTree" id="ENSGT00940000159405"/>
<dbReference type="PANTHER" id="PTHR23235">
    <property type="entry name" value="KRUEPPEL-LIKE TRANSCRIPTION FACTOR"/>
    <property type="match status" value="1"/>
</dbReference>
<reference evidence="10" key="1">
    <citation type="submission" date="2021-04" db="EMBL/GenBank/DDBJ databases">
        <authorList>
            <consortium name="Wellcome Sanger Institute Data Sharing"/>
        </authorList>
    </citation>
    <scope>NUCLEOTIDE SEQUENCE [LARGE SCALE GENOMIC DNA]</scope>
</reference>
<dbReference type="SMART" id="SM00355">
    <property type="entry name" value="ZnF_C2H2"/>
    <property type="match status" value="3"/>
</dbReference>
<dbReference type="Ensembl" id="ENSSAUT00010023788.1">
    <property type="protein sequence ID" value="ENSSAUP00010022531.1"/>
    <property type="gene ID" value="ENSSAUG00010009903.1"/>
</dbReference>
<accession>A0A671VCQ9</accession>
<keyword evidence="4 7" id="KW-0863">Zinc-finger</keyword>
<dbReference type="CDD" id="cd21572">
    <property type="entry name" value="KLF10_N"/>
    <property type="match status" value="1"/>
</dbReference>
<keyword evidence="5" id="KW-0862">Zinc</keyword>
<dbReference type="GO" id="GO:0005634">
    <property type="term" value="C:nucleus"/>
    <property type="evidence" value="ECO:0007669"/>
    <property type="project" value="UniProtKB-SubCell"/>
</dbReference>
<proteinExistence type="predicted"/>
<dbReference type="InterPro" id="IPR013087">
    <property type="entry name" value="Znf_C2H2_type"/>
</dbReference>
<dbReference type="SUPFAM" id="SSF57667">
    <property type="entry name" value="beta-beta-alpha zinc fingers"/>
    <property type="match status" value="2"/>
</dbReference>
<dbReference type="AlphaFoldDB" id="A0A671VCQ9"/>
<keyword evidence="11" id="KW-1185">Reference proteome</keyword>
<name>A0A671VCQ9_SPAAU</name>
<dbReference type="PANTHER" id="PTHR23235:SF164">
    <property type="entry name" value="C2H2-TYPE DOMAIN-CONTAINING PROTEIN"/>
    <property type="match status" value="1"/>
</dbReference>
<evidence type="ECO:0000259" key="9">
    <source>
        <dbReference type="PROSITE" id="PS50157"/>
    </source>
</evidence>
<dbReference type="Gene3D" id="3.30.160.60">
    <property type="entry name" value="Classic Zinc Finger"/>
    <property type="match status" value="3"/>
</dbReference>
<feature type="domain" description="C2H2-type" evidence="9">
    <location>
        <begin position="296"/>
        <end position="325"/>
    </location>
</feature>
<sequence>MEVEELYSDIQREFQPAPLCGGDMEAVEALVSMTKHWKTQNFRFRHSRPLTPSSDFSEDDSAPLGYTVLQESPLCMTPPYSPPHFEATHPPSAAPLHQHAAAGSPSWQPTEDMYLRAHTAASQNRFQCTSVIRHTSDGQRHSSNRADRSTQVHTKDSETDLICEDGMDCRDYEKSILIQSDSNAAVPQKPSTVTFQRQHLLPIPSVARGPVMLLVPQPAVPTLYVQSAPVTPGGTKLPNIAPAPGRALLEQRQCPLQPEVSRVRSHVCPREDCNKTYFKSSHLKAHMRTHTGEKPFKCKWEGCERRFARSDELSRHRRTHTGEKRFSCPMCHSRFMRSDHLAKHARRHLAARKTPIWTLGVTQSADLAASFSTNSP</sequence>
<feature type="domain" description="C2H2-type" evidence="9">
    <location>
        <begin position="326"/>
        <end position="353"/>
    </location>
</feature>
<reference evidence="10" key="2">
    <citation type="submission" date="2025-08" db="UniProtKB">
        <authorList>
            <consortium name="Ensembl"/>
        </authorList>
    </citation>
    <scope>IDENTIFICATION</scope>
</reference>
<evidence type="ECO:0000256" key="5">
    <source>
        <dbReference type="ARBA" id="ARBA00022833"/>
    </source>
</evidence>
<protein>
    <recommendedName>
        <fullName evidence="9">C2H2-type domain-containing protein</fullName>
    </recommendedName>
</protein>
<dbReference type="FunFam" id="3.30.160.60:FF:000072">
    <property type="entry name" value="zinc finger protein 143 isoform X1"/>
    <property type="match status" value="1"/>
</dbReference>
<evidence type="ECO:0000256" key="6">
    <source>
        <dbReference type="ARBA" id="ARBA00023242"/>
    </source>
</evidence>
<gene>
    <name evidence="10" type="primary">LOC115567397</name>
</gene>
<evidence type="ECO:0000256" key="1">
    <source>
        <dbReference type="ARBA" id="ARBA00004123"/>
    </source>
</evidence>
<evidence type="ECO:0000313" key="11">
    <source>
        <dbReference type="Proteomes" id="UP000472265"/>
    </source>
</evidence>
<dbReference type="PROSITE" id="PS50157">
    <property type="entry name" value="ZINC_FINGER_C2H2_2"/>
    <property type="match status" value="3"/>
</dbReference>
<organism evidence="10 11">
    <name type="scientific">Sparus aurata</name>
    <name type="common">Gilthead sea bream</name>
    <dbReference type="NCBI Taxonomy" id="8175"/>
    <lineage>
        <taxon>Eukaryota</taxon>
        <taxon>Metazoa</taxon>
        <taxon>Chordata</taxon>
        <taxon>Craniata</taxon>
        <taxon>Vertebrata</taxon>
        <taxon>Euteleostomi</taxon>
        <taxon>Actinopterygii</taxon>
        <taxon>Neopterygii</taxon>
        <taxon>Teleostei</taxon>
        <taxon>Neoteleostei</taxon>
        <taxon>Acanthomorphata</taxon>
        <taxon>Eupercaria</taxon>
        <taxon>Spariformes</taxon>
        <taxon>Sparidae</taxon>
        <taxon>Sparus</taxon>
    </lineage>
</organism>
<keyword evidence="3" id="KW-0677">Repeat</keyword>
<dbReference type="FunFam" id="3.30.160.60:FF:000018">
    <property type="entry name" value="Krueppel-like factor 15"/>
    <property type="match status" value="1"/>
</dbReference>
<evidence type="ECO:0000256" key="3">
    <source>
        <dbReference type="ARBA" id="ARBA00022737"/>
    </source>
</evidence>
<dbReference type="Pfam" id="PF00096">
    <property type="entry name" value="zf-C2H2"/>
    <property type="match status" value="3"/>
</dbReference>